<gene>
    <name evidence="1" type="ORF">LCB40_01910</name>
</gene>
<organism evidence="1 2">
    <name type="scientific">Lactobacillus corticis</name>
    <dbReference type="NCBI Taxonomy" id="2201249"/>
    <lineage>
        <taxon>Bacteria</taxon>
        <taxon>Bacillati</taxon>
        <taxon>Bacillota</taxon>
        <taxon>Bacilli</taxon>
        <taxon>Lactobacillales</taxon>
        <taxon>Lactobacillaceae</taxon>
        <taxon>Lactobacillus</taxon>
    </lineage>
</organism>
<dbReference type="InterPro" id="IPR009057">
    <property type="entry name" value="Homeodomain-like_sf"/>
</dbReference>
<keyword evidence="2" id="KW-1185">Reference proteome</keyword>
<sequence>MPKQILSKAKIIDASIELIRHDQPLTFSDLARKLGTRPQALYLYYPNVAALKRAIAKDAETKVVAQIKEQVGVLTGKDAVKQIISASCELGLKKPRLSAFIVTMVQEDKNTPTEYETLLDQYLAVSYKQEKVRVLAKRSLMNVVVGELVNVGTDRFHLTIIDRKQGLKWMVDTLMAKLDELDEETPVKE</sequence>
<accession>A0A916VGT6</accession>
<dbReference type="AlphaFoldDB" id="A0A916VGT6"/>
<evidence type="ECO:0000313" key="1">
    <source>
        <dbReference type="EMBL" id="GFZ26311.1"/>
    </source>
</evidence>
<proteinExistence type="predicted"/>
<dbReference type="Proteomes" id="UP000677218">
    <property type="component" value="Unassembled WGS sequence"/>
</dbReference>
<dbReference type="EMBL" id="BMAY01000001">
    <property type="protein sequence ID" value="GFZ26311.1"/>
    <property type="molecule type" value="Genomic_DNA"/>
</dbReference>
<protein>
    <recommendedName>
        <fullName evidence="3">TetR family transcriptional regulator</fullName>
    </recommendedName>
</protein>
<reference evidence="1" key="1">
    <citation type="submission" date="2020-08" db="EMBL/GenBank/DDBJ databases">
        <title>Taxonomic study for Lactobacillus species isolated from hardwood bark.</title>
        <authorList>
            <person name="Tohno M."/>
            <person name="Tanizawa Y."/>
        </authorList>
    </citation>
    <scope>NUCLEOTIDE SEQUENCE</scope>
    <source>
        <strain evidence="1">B40</strain>
    </source>
</reference>
<evidence type="ECO:0008006" key="3">
    <source>
        <dbReference type="Google" id="ProtNLM"/>
    </source>
</evidence>
<comment type="caution">
    <text evidence="1">The sequence shown here is derived from an EMBL/GenBank/DDBJ whole genome shotgun (WGS) entry which is preliminary data.</text>
</comment>
<dbReference type="SUPFAM" id="SSF46689">
    <property type="entry name" value="Homeodomain-like"/>
    <property type="match status" value="1"/>
</dbReference>
<name>A0A916VGT6_9LACO</name>
<dbReference type="Gene3D" id="1.10.357.10">
    <property type="entry name" value="Tetracycline Repressor, domain 2"/>
    <property type="match status" value="1"/>
</dbReference>
<dbReference type="RefSeq" id="WP_212780017.1">
    <property type="nucleotide sequence ID" value="NZ_BMAY01000001.1"/>
</dbReference>
<evidence type="ECO:0000313" key="2">
    <source>
        <dbReference type="Proteomes" id="UP000677218"/>
    </source>
</evidence>